<feature type="compositionally biased region" description="Basic and acidic residues" evidence="1">
    <location>
        <begin position="150"/>
        <end position="196"/>
    </location>
</feature>
<accession>A0A812W968</accession>
<organism evidence="2 3">
    <name type="scientific">Symbiodinium pilosum</name>
    <name type="common">Dinoflagellate</name>
    <dbReference type="NCBI Taxonomy" id="2952"/>
    <lineage>
        <taxon>Eukaryota</taxon>
        <taxon>Sar</taxon>
        <taxon>Alveolata</taxon>
        <taxon>Dinophyceae</taxon>
        <taxon>Suessiales</taxon>
        <taxon>Symbiodiniaceae</taxon>
        <taxon>Symbiodinium</taxon>
    </lineage>
</organism>
<reference evidence="2" key="1">
    <citation type="submission" date="2021-02" db="EMBL/GenBank/DDBJ databases">
        <authorList>
            <person name="Dougan E. K."/>
            <person name="Rhodes N."/>
            <person name="Thang M."/>
            <person name="Chan C."/>
        </authorList>
    </citation>
    <scope>NUCLEOTIDE SEQUENCE</scope>
</reference>
<dbReference type="EMBL" id="CAJNIZ010043880">
    <property type="protein sequence ID" value="CAE7671699.1"/>
    <property type="molecule type" value="Genomic_DNA"/>
</dbReference>
<evidence type="ECO:0000313" key="3">
    <source>
        <dbReference type="Proteomes" id="UP000649617"/>
    </source>
</evidence>
<dbReference type="OrthoDB" id="447565at2759"/>
<sequence length="333" mass="35773">MKSKRELEDLRAVFSSEGDGGTPKVVEMSGTGDEDAEEDEAKKAEAKLAETASTKASAPTMTAIPKKASPQAPQAPQPPAPMHKALPAGPVQVQARPPLPGPPTMPAPMGAPLMGQMPMMGFQPVPMMASLPMMSGVALAAAAKAKEEAEAKAQKEEEEAQKKREAEAKAEWEKARARSEAEAKARKEREKEENKASAELPPAEFEEIVNSMPVTPFWKIPVQKADIPLGIRLRVFDGGGAREVASMAVTKPLIFGMDSERSHVVERRGQGVYAEHVALVYTAKGFHLHPISGQSVQSAVTHHPKLLVKLRTECEEKLSTPQGPETVLLCMGN</sequence>
<evidence type="ECO:0000313" key="2">
    <source>
        <dbReference type="EMBL" id="CAE7671699.1"/>
    </source>
</evidence>
<dbReference type="Proteomes" id="UP000649617">
    <property type="component" value="Unassembled WGS sequence"/>
</dbReference>
<feature type="region of interest" description="Disordered" evidence="1">
    <location>
        <begin position="1"/>
        <end position="86"/>
    </location>
</feature>
<name>A0A812W968_SYMPI</name>
<protein>
    <submittedName>
        <fullName evidence="2">Uncharacterized protein</fullName>
    </submittedName>
</protein>
<proteinExistence type="predicted"/>
<gene>
    <name evidence="2" type="ORF">SPIL2461_LOCUS18540</name>
</gene>
<dbReference type="AlphaFoldDB" id="A0A812W968"/>
<feature type="region of interest" description="Disordered" evidence="1">
    <location>
        <begin position="150"/>
        <end position="199"/>
    </location>
</feature>
<feature type="compositionally biased region" description="Basic and acidic residues" evidence="1">
    <location>
        <begin position="1"/>
        <end position="11"/>
    </location>
</feature>
<comment type="caution">
    <text evidence="2">The sequence shown here is derived from an EMBL/GenBank/DDBJ whole genome shotgun (WGS) entry which is preliminary data.</text>
</comment>
<feature type="compositionally biased region" description="Low complexity" evidence="1">
    <location>
        <begin position="49"/>
        <end position="58"/>
    </location>
</feature>
<evidence type="ECO:0000256" key="1">
    <source>
        <dbReference type="SAM" id="MobiDB-lite"/>
    </source>
</evidence>
<keyword evidence="3" id="KW-1185">Reference proteome</keyword>